<evidence type="ECO:0000313" key="2">
    <source>
        <dbReference type="Proteomes" id="UP001295444"/>
    </source>
</evidence>
<name>A0AAD1VKG4_PELCU</name>
<evidence type="ECO:0000313" key="1">
    <source>
        <dbReference type="EMBL" id="CAH2222660.1"/>
    </source>
</evidence>
<feature type="non-terminal residue" evidence="1">
    <location>
        <position position="137"/>
    </location>
</feature>
<dbReference type="Proteomes" id="UP001295444">
    <property type="component" value="Chromosome 01"/>
</dbReference>
<dbReference type="AlphaFoldDB" id="A0AAD1VKG4"/>
<sequence length="137" mass="15762">HIMQGIKQAAPDTREPGSFDTLCLGRKTQAKPLSLCYQNLLGMGKTDKLSYMVHWESELNSTIESNKWSAAMALVIRATHCLDHVEAAYKLWMRWYITPRRLALIYPGSQQVCWRCCAQTGTLSHIFWHCPVLHTLW</sequence>
<reference evidence="1" key="1">
    <citation type="submission" date="2022-03" db="EMBL/GenBank/DDBJ databases">
        <authorList>
            <person name="Alioto T."/>
            <person name="Alioto T."/>
            <person name="Gomez Garrido J."/>
        </authorList>
    </citation>
    <scope>NUCLEOTIDE SEQUENCE</scope>
</reference>
<dbReference type="EMBL" id="OW240912">
    <property type="protein sequence ID" value="CAH2222660.1"/>
    <property type="molecule type" value="Genomic_DNA"/>
</dbReference>
<organism evidence="1 2">
    <name type="scientific">Pelobates cultripes</name>
    <name type="common">Western spadefoot toad</name>
    <dbReference type="NCBI Taxonomy" id="61616"/>
    <lineage>
        <taxon>Eukaryota</taxon>
        <taxon>Metazoa</taxon>
        <taxon>Chordata</taxon>
        <taxon>Craniata</taxon>
        <taxon>Vertebrata</taxon>
        <taxon>Euteleostomi</taxon>
        <taxon>Amphibia</taxon>
        <taxon>Batrachia</taxon>
        <taxon>Anura</taxon>
        <taxon>Pelobatoidea</taxon>
        <taxon>Pelobatidae</taxon>
        <taxon>Pelobates</taxon>
    </lineage>
</organism>
<protein>
    <submittedName>
        <fullName evidence="1">Uncharacterized protein</fullName>
    </submittedName>
</protein>
<proteinExistence type="predicted"/>
<feature type="non-terminal residue" evidence="1">
    <location>
        <position position="1"/>
    </location>
</feature>
<accession>A0AAD1VKG4</accession>
<keyword evidence="2" id="KW-1185">Reference proteome</keyword>
<gene>
    <name evidence="1" type="ORF">PECUL_23A022281</name>
</gene>